<dbReference type="STRING" id="720554.Clocl_4212"/>
<dbReference type="Gene3D" id="2.60.40.680">
    <property type="match status" value="6"/>
</dbReference>
<dbReference type="eggNOG" id="COG5297">
    <property type="taxonomic scope" value="Bacteria"/>
</dbReference>
<dbReference type="GO" id="GO:0000272">
    <property type="term" value="P:polysaccharide catabolic process"/>
    <property type="evidence" value="ECO:0007669"/>
    <property type="project" value="InterPro"/>
</dbReference>
<dbReference type="RefSeq" id="WP_014257133.1">
    <property type="nucleotide sequence ID" value="NC_016627.1"/>
</dbReference>
<evidence type="ECO:0000256" key="2">
    <source>
        <dbReference type="ARBA" id="ARBA00022525"/>
    </source>
</evidence>
<proteinExistence type="predicted"/>
<dbReference type="InterPro" id="IPR008965">
    <property type="entry name" value="CBM2/CBM3_carb-bd_dom_sf"/>
</dbReference>
<dbReference type="AlphaFoldDB" id="G8LUJ0"/>
<dbReference type="GO" id="GO:0004553">
    <property type="term" value="F:hydrolase activity, hydrolyzing O-glycosyl compounds"/>
    <property type="evidence" value="ECO:0007669"/>
    <property type="project" value="InterPro"/>
</dbReference>
<name>G8LUJ0_ACECE</name>
<protein>
    <submittedName>
        <fullName evidence="7">Cellobiohydrolase A (1,4-beta-cellobiosidase A)</fullName>
    </submittedName>
</protein>
<keyword evidence="8" id="KW-1185">Reference proteome</keyword>
<sequence length="1001" mass="104291" precursor="true">MYMSKFKRFISVVLCAFLLCTLLPIEKAEAAGFTVSVESVSGSFGQQIVVPVKFSNVPSNGIITADMTITYDSSKLEYVSGEAGSIVTNPSINYAINKDKDGSIKVLFLDDTLTSGYISRDGVFTNLTFKVISSASTTATVTVNKANFGDRNLSPITAQFSAGTITLNSGNSTIPTTQPTTPPWTQPTTPPQNSSGNFSVNYSQNSWGTGATVSMTITNNGSSAVNGWTVNFTFPGNQKITNAWNCTYTQSGSSVTINNVDYNAVIPAGGSVTIGFNISYSGTNEAPTNFIVNSSSVNPGNPTQPPFQPTLPPTSQPSTGPIVTGFTAYVESVTASAGEQVVVPIKLANVPSNGITTADMTITYDASKLEYVKGEAGSIVINPSINFAINKEKDGIIRILFLDDTLLNEYISKDGVFANITFKVSGTSTVTISKATFGDRSLKPVSATLTAGTVTVGGGTTQPTPTPTQPTTGPIVTGFTAYVESVTASAGEQVVVPIKLANVPSNGITTADMTITYDASKLEYVKGEAGSIVINPSINFAINKEKDGIIRILFLDDTLLNEYISKDGVFANITFKVSGTSTVTISKATFGDRSLKPVSATLTAGTVTVGGGTTQPTVPPTSQPTTGPIVTGFTAYVESVTASAGEQVVVPIKLANVPSNGITTADMTITYDASKLEYVKGEAGSIVINPSINFAINKEKDGIIRILFLDDTLLNEYISKDGVFANITFKVSGTSTVTISKATFGDRSLKPVSATLTAGTVTVGGGTTQPTPTPTQPTTGPIVTGFTAYVESVTASAGGQVVVPIKLANVPSNGITTADMTITYDASKLEYVKGEAGSIVINPSINFAINKEKDGIIRILFLDDTLLNEYISKDGVFANITFKVSGTSTVTISKATFGDRSLKPVSATLTAGTVTVGGGTTQPTVPPTSQPTTGPIVTGFTAYVESVTASAGEQVVVPIKLANVPSNGITTADMTITYDASKLEYVKGEAGSIVINPYNKL</sequence>
<reference evidence="7 8" key="2">
    <citation type="journal article" date="2012" name="Stand. Genomic Sci.">
        <title>Complete Genome Sequence of Clostridium clariflavum DSM 19732.</title>
        <authorList>
            <person name="Izquierdo J.A."/>
            <person name="Goodwin L."/>
            <person name="Davenport K.W."/>
            <person name="Teshima H."/>
            <person name="Bruce D."/>
            <person name="Detter C."/>
            <person name="Tapia R."/>
            <person name="Han S."/>
            <person name="Land M."/>
            <person name="Hauser L."/>
            <person name="Jeffries C.D."/>
            <person name="Han J."/>
            <person name="Pitluck S."/>
            <person name="Nolan M."/>
            <person name="Chen A."/>
            <person name="Huntemann M."/>
            <person name="Mavromatis K."/>
            <person name="Mikhailova N."/>
            <person name="Liolios K."/>
            <person name="Woyke T."/>
            <person name="Lynd L.R."/>
        </authorList>
    </citation>
    <scope>NUCLEOTIDE SEQUENCE [LARGE SCALE GENOMIC DNA]</scope>
    <source>
        <strain evidence="8">DSM 19732 / NBRC 101661 / EBR45</strain>
    </source>
</reference>
<dbReference type="GO" id="GO:0005576">
    <property type="term" value="C:extracellular region"/>
    <property type="evidence" value="ECO:0007669"/>
    <property type="project" value="UniProtKB-SubCell"/>
</dbReference>
<accession>G8LUJ0</accession>
<feature type="signal peptide" evidence="5">
    <location>
        <begin position="1"/>
        <end position="30"/>
    </location>
</feature>
<feature type="region of interest" description="Disordered" evidence="4">
    <location>
        <begin position="168"/>
        <end position="199"/>
    </location>
</feature>
<evidence type="ECO:0000256" key="1">
    <source>
        <dbReference type="ARBA" id="ARBA00004613"/>
    </source>
</evidence>
<feature type="compositionally biased region" description="Pro residues" evidence="4">
    <location>
        <begin position="180"/>
        <end position="190"/>
    </location>
</feature>
<dbReference type="Proteomes" id="UP000005435">
    <property type="component" value="Chromosome"/>
</dbReference>
<keyword evidence="3" id="KW-0677">Repeat</keyword>
<feature type="region of interest" description="Disordered" evidence="4">
    <location>
        <begin position="297"/>
        <end position="317"/>
    </location>
</feature>
<feature type="domain" description="CBM2" evidence="6">
    <location>
        <begin position="191"/>
        <end position="300"/>
    </location>
</feature>
<dbReference type="CDD" id="cd08548">
    <property type="entry name" value="Type_I_cohesin_like"/>
    <property type="match status" value="6"/>
</dbReference>
<organism evidence="7 8">
    <name type="scientific">Acetivibrio clariflavus (strain DSM 19732 / NBRC 101661 / EBR45)</name>
    <name type="common">Clostridium clariflavum</name>
    <dbReference type="NCBI Taxonomy" id="720554"/>
    <lineage>
        <taxon>Bacteria</taxon>
        <taxon>Bacillati</taxon>
        <taxon>Bacillota</taxon>
        <taxon>Clostridia</taxon>
        <taxon>Eubacteriales</taxon>
        <taxon>Oscillospiraceae</taxon>
        <taxon>Acetivibrio</taxon>
    </lineage>
</organism>
<evidence type="ECO:0000313" key="8">
    <source>
        <dbReference type="Proteomes" id="UP000005435"/>
    </source>
</evidence>
<reference evidence="8" key="1">
    <citation type="submission" date="2011-12" db="EMBL/GenBank/DDBJ databases">
        <title>Complete sequence of Clostridium clariflavum DSM 19732.</title>
        <authorList>
            <consortium name="US DOE Joint Genome Institute"/>
            <person name="Lucas S."/>
            <person name="Han J."/>
            <person name="Lapidus A."/>
            <person name="Cheng J.-F."/>
            <person name="Goodwin L."/>
            <person name="Pitluck S."/>
            <person name="Peters L."/>
            <person name="Teshima H."/>
            <person name="Detter J.C."/>
            <person name="Han C."/>
            <person name="Tapia R."/>
            <person name="Land M."/>
            <person name="Hauser L."/>
            <person name="Kyrpides N."/>
            <person name="Ivanova N."/>
            <person name="Pagani I."/>
            <person name="Kitzmiller T."/>
            <person name="Lynd L."/>
            <person name="Izquierdo J."/>
            <person name="Woyke T."/>
        </authorList>
    </citation>
    <scope>NUCLEOTIDE SEQUENCE [LARGE SCALE GENOMIC DNA]</scope>
    <source>
        <strain evidence="8">DSM 19732 / NBRC 101661 / EBR45</strain>
    </source>
</reference>
<dbReference type="EMBL" id="CP003065">
    <property type="protein sequence ID" value="AEV70638.1"/>
    <property type="molecule type" value="Genomic_DNA"/>
</dbReference>
<keyword evidence="7" id="KW-0378">Hydrolase</keyword>
<dbReference type="SMART" id="SM00637">
    <property type="entry name" value="CBD_II"/>
    <property type="match status" value="1"/>
</dbReference>
<dbReference type="PROSITE" id="PS51173">
    <property type="entry name" value="CBM2"/>
    <property type="match status" value="1"/>
</dbReference>
<evidence type="ECO:0000313" key="7">
    <source>
        <dbReference type="EMBL" id="AEV70638.1"/>
    </source>
</evidence>
<feature type="region of interest" description="Disordered" evidence="4">
    <location>
        <begin position="454"/>
        <end position="473"/>
    </location>
</feature>
<dbReference type="GO" id="GO:0030247">
    <property type="term" value="F:polysaccharide binding"/>
    <property type="evidence" value="ECO:0007669"/>
    <property type="project" value="UniProtKB-UniRule"/>
</dbReference>
<dbReference type="HOGENOM" id="CLU_299519_0_0_9"/>
<evidence type="ECO:0000259" key="6">
    <source>
        <dbReference type="PROSITE" id="PS51173"/>
    </source>
</evidence>
<evidence type="ECO:0000256" key="4">
    <source>
        <dbReference type="SAM" id="MobiDB-lite"/>
    </source>
</evidence>
<dbReference type="InterPro" id="IPR012291">
    <property type="entry name" value="CBM2_carb-bd_dom_sf"/>
</dbReference>
<dbReference type="InterPro" id="IPR002102">
    <property type="entry name" value="Cohesin_dom"/>
</dbReference>
<gene>
    <name evidence="7" type="ordered locus">Clocl_4212</name>
</gene>
<dbReference type="Gene3D" id="2.60.40.290">
    <property type="match status" value="1"/>
</dbReference>
<keyword evidence="5" id="KW-0732">Signal</keyword>
<feature type="compositionally biased region" description="Pro residues" evidence="4">
    <location>
        <begin position="302"/>
        <end position="315"/>
    </location>
</feature>
<keyword evidence="2" id="KW-0964">Secreted</keyword>
<evidence type="ECO:0000256" key="3">
    <source>
        <dbReference type="ARBA" id="ARBA00022737"/>
    </source>
</evidence>
<dbReference type="InterPro" id="IPR001919">
    <property type="entry name" value="CBD2"/>
</dbReference>
<comment type="subcellular location">
    <subcellularLocation>
        <location evidence="1">Secreted</location>
    </subcellularLocation>
</comment>
<dbReference type="Pfam" id="PF00553">
    <property type="entry name" value="CBM_2"/>
    <property type="match status" value="1"/>
</dbReference>
<dbReference type="KEGG" id="ccl:Clocl_4212"/>
<dbReference type="Pfam" id="PF00963">
    <property type="entry name" value="Cohesin"/>
    <property type="match status" value="6"/>
</dbReference>
<feature type="chain" id="PRO_5003511567" evidence="5">
    <location>
        <begin position="31"/>
        <end position="1001"/>
    </location>
</feature>
<dbReference type="SUPFAM" id="SSF49384">
    <property type="entry name" value="Carbohydrate-binding domain"/>
    <property type="match status" value="7"/>
</dbReference>
<evidence type="ECO:0000256" key="5">
    <source>
        <dbReference type="SAM" id="SignalP"/>
    </source>
</evidence>